<organism evidence="2 3">
    <name type="scientific">Pedococcus aerophilus</name>
    <dbReference type="NCBI Taxonomy" id="436356"/>
    <lineage>
        <taxon>Bacteria</taxon>
        <taxon>Bacillati</taxon>
        <taxon>Actinomycetota</taxon>
        <taxon>Actinomycetes</taxon>
        <taxon>Micrococcales</taxon>
        <taxon>Intrasporangiaceae</taxon>
        <taxon>Pedococcus</taxon>
    </lineage>
</organism>
<evidence type="ECO:0000313" key="3">
    <source>
        <dbReference type="Proteomes" id="UP001501326"/>
    </source>
</evidence>
<keyword evidence="1" id="KW-0812">Transmembrane</keyword>
<sequence>MAAVVLALLLLVPATEGAGEVALWGLLLLTVLVPVVAASAIIVWCVRLRIAPVGLVTAALLVAWGWGVVGRAESVVPWWVLGLVLSPAVAALVTHPRPHRADED</sequence>
<keyword evidence="3" id="KW-1185">Reference proteome</keyword>
<accession>A0ABN3UVK4</accession>
<reference evidence="2 3" key="1">
    <citation type="journal article" date="2019" name="Int. J. Syst. Evol. Microbiol.">
        <title>The Global Catalogue of Microorganisms (GCM) 10K type strain sequencing project: providing services to taxonomists for standard genome sequencing and annotation.</title>
        <authorList>
            <consortium name="The Broad Institute Genomics Platform"/>
            <consortium name="The Broad Institute Genome Sequencing Center for Infectious Disease"/>
            <person name="Wu L."/>
            <person name="Ma J."/>
        </authorList>
    </citation>
    <scope>NUCLEOTIDE SEQUENCE [LARGE SCALE GENOMIC DNA]</scope>
    <source>
        <strain evidence="2 3">JCM 16378</strain>
    </source>
</reference>
<name>A0ABN3UVK4_9MICO</name>
<feature type="transmembrane region" description="Helical" evidence="1">
    <location>
        <begin position="53"/>
        <end position="69"/>
    </location>
</feature>
<feature type="transmembrane region" description="Helical" evidence="1">
    <location>
        <begin position="27"/>
        <end position="46"/>
    </location>
</feature>
<dbReference type="Proteomes" id="UP001501326">
    <property type="component" value="Unassembled WGS sequence"/>
</dbReference>
<proteinExistence type="predicted"/>
<evidence type="ECO:0000313" key="2">
    <source>
        <dbReference type="EMBL" id="GAA2739152.1"/>
    </source>
</evidence>
<feature type="transmembrane region" description="Helical" evidence="1">
    <location>
        <begin position="75"/>
        <end position="93"/>
    </location>
</feature>
<gene>
    <name evidence="2" type="ORF">GCM10009867_34090</name>
</gene>
<evidence type="ECO:0000256" key="1">
    <source>
        <dbReference type="SAM" id="Phobius"/>
    </source>
</evidence>
<keyword evidence="1" id="KW-0472">Membrane</keyword>
<comment type="caution">
    <text evidence="2">The sequence shown here is derived from an EMBL/GenBank/DDBJ whole genome shotgun (WGS) entry which is preliminary data.</text>
</comment>
<dbReference type="EMBL" id="BAAARN010000005">
    <property type="protein sequence ID" value="GAA2739152.1"/>
    <property type="molecule type" value="Genomic_DNA"/>
</dbReference>
<keyword evidence="1" id="KW-1133">Transmembrane helix</keyword>
<protein>
    <submittedName>
        <fullName evidence="2">Uncharacterized protein</fullName>
    </submittedName>
</protein>